<dbReference type="SUPFAM" id="SSF56112">
    <property type="entry name" value="Protein kinase-like (PK-like)"/>
    <property type="match status" value="1"/>
</dbReference>
<proteinExistence type="predicted"/>
<keyword evidence="2" id="KW-0808">Transferase</keyword>
<dbReference type="GO" id="GO:0004674">
    <property type="term" value="F:protein serine/threonine kinase activity"/>
    <property type="evidence" value="ECO:0007669"/>
    <property type="project" value="UniProtKB-KW"/>
</dbReference>
<evidence type="ECO:0000256" key="4">
    <source>
        <dbReference type="ARBA" id="ARBA00022777"/>
    </source>
</evidence>
<keyword evidence="5" id="KW-0067">ATP-binding</keyword>
<evidence type="ECO:0000256" key="1">
    <source>
        <dbReference type="ARBA" id="ARBA00022527"/>
    </source>
</evidence>
<evidence type="ECO:0000259" key="6">
    <source>
        <dbReference type="PROSITE" id="PS50011"/>
    </source>
</evidence>
<keyword evidence="3" id="KW-0547">Nucleotide-binding</keyword>
<evidence type="ECO:0000313" key="8">
    <source>
        <dbReference type="Proteomes" id="UP001162156"/>
    </source>
</evidence>
<dbReference type="InterPro" id="IPR000719">
    <property type="entry name" value="Prot_kinase_dom"/>
</dbReference>
<sequence>MCAVDWWSVGVLTYELLTGASPFTVEGERNTQQEISRRILKTTPPIPDCKFYSITSYNKKNL</sequence>
<comment type="caution">
    <text evidence="7">The sequence shown here is derived from an EMBL/GenBank/DDBJ whole genome shotgun (WGS) entry which is preliminary data.</text>
</comment>
<dbReference type="Proteomes" id="UP001162156">
    <property type="component" value="Unassembled WGS sequence"/>
</dbReference>
<accession>A0AAV8WJ65</accession>
<dbReference type="PROSITE" id="PS50011">
    <property type="entry name" value="PROTEIN_KINASE_DOM"/>
    <property type="match status" value="1"/>
</dbReference>
<keyword evidence="4" id="KW-0418">Kinase</keyword>
<dbReference type="GO" id="GO:0005524">
    <property type="term" value="F:ATP binding"/>
    <property type="evidence" value="ECO:0007669"/>
    <property type="project" value="UniProtKB-KW"/>
</dbReference>
<gene>
    <name evidence="7" type="ORF">NQ314_021429</name>
</gene>
<dbReference type="InterPro" id="IPR011009">
    <property type="entry name" value="Kinase-like_dom_sf"/>
</dbReference>
<dbReference type="EMBL" id="JANEYF010005969">
    <property type="protein sequence ID" value="KAJ8926220.1"/>
    <property type="molecule type" value="Genomic_DNA"/>
</dbReference>
<dbReference type="AlphaFoldDB" id="A0AAV8WJ65"/>
<dbReference type="PANTHER" id="PTHR24351">
    <property type="entry name" value="RIBOSOMAL PROTEIN S6 KINASE"/>
    <property type="match status" value="1"/>
</dbReference>
<keyword evidence="8" id="KW-1185">Reference proteome</keyword>
<evidence type="ECO:0000313" key="7">
    <source>
        <dbReference type="EMBL" id="KAJ8926220.1"/>
    </source>
</evidence>
<evidence type="ECO:0000256" key="5">
    <source>
        <dbReference type="ARBA" id="ARBA00022840"/>
    </source>
</evidence>
<evidence type="ECO:0000256" key="3">
    <source>
        <dbReference type="ARBA" id="ARBA00022741"/>
    </source>
</evidence>
<organism evidence="7 8">
    <name type="scientific">Rhamnusium bicolor</name>
    <dbReference type="NCBI Taxonomy" id="1586634"/>
    <lineage>
        <taxon>Eukaryota</taxon>
        <taxon>Metazoa</taxon>
        <taxon>Ecdysozoa</taxon>
        <taxon>Arthropoda</taxon>
        <taxon>Hexapoda</taxon>
        <taxon>Insecta</taxon>
        <taxon>Pterygota</taxon>
        <taxon>Neoptera</taxon>
        <taxon>Endopterygota</taxon>
        <taxon>Coleoptera</taxon>
        <taxon>Polyphaga</taxon>
        <taxon>Cucujiformia</taxon>
        <taxon>Chrysomeloidea</taxon>
        <taxon>Cerambycidae</taxon>
        <taxon>Lepturinae</taxon>
        <taxon>Rhagiini</taxon>
        <taxon>Rhamnusium</taxon>
    </lineage>
</organism>
<keyword evidence="1" id="KW-0723">Serine/threonine-protein kinase</keyword>
<reference evidence="7" key="1">
    <citation type="journal article" date="2023" name="Insect Mol. Biol.">
        <title>Genome sequencing provides insights into the evolution of gene families encoding plant cell wall-degrading enzymes in longhorned beetles.</title>
        <authorList>
            <person name="Shin N.R."/>
            <person name="Okamura Y."/>
            <person name="Kirsch R."/>
            <person name="Pauchet Y."/>
        </authorList>
    </citation>
    <scope>NUCLEOTIDE SEQUENCE</scope>
    <source>
        <strain evidence="7">RBIC_L_NR</strain>
    </source>
</reference>
<evidence type="ECO:0000256" key="2">
    <source>
        <dbReference type="ARBA" id="ARBA00022679"/>
    </source>
</evidence>
<name>A0AAV8WJ65_9CUCU</name>
<protein>
    <recommendedName>
        <fullName evidence="6">Protein kinase domain-containing protein</fullName>
    </recommendedName>
</protein>
<feature type="domain" description="Protein kinase" evidence="6">
    <location>
        <begin position="1"/>
        <end position="62"/>
    </location>
</feature>
<dbReference type="Gene3D" id="1.10.510.10">
    <property type="entry name" value="Transferase(Phosphotransferase) domain 1"/>
    <property type="match status" value="1"/>
</dbReference>